<feature type="domain" description="Capsule synthesis protein CapA" evidence="3">
    <location>
        <begin position="60"/>
        <end position="303"/>
    </location>
</feature>
<proteinExistence type="inferred from homology"/>
<feature type="signal peptide" evidence="2">
    <location>
        <begin position="1"/>
        <end position="29"/>
    </location>
</feature>
<dbReference type="CDD" id="cd07381">
    <property type="entry name" value="MPP_CapA"/>
    <property type="match status" value="1"/>
</dbReference>
<dbReference type="InterPro" id="IPR019079">
    <property type="entry name" value="Capsule_synth_CapA"/>
</dbReference>
<dbReference type="InterPro" id="IPR029052">
    <property type="entry name" value="Metallo-depent_PP-like"/>
</dbReference>
<dbReference type="PROSITE" id="PS51257">
    <property type="entry name" value="PROKAR_LIPOPROTEIN"/>
    <property type="match status" value="1"/>
</dbReference>
<feature type="chain" id="PRO_5047077085" evidence="2">
    <location>
        <begin position="30"/>
        <end position="380"/>
    </location>
</feature>
<evidence type="ECO:0000256" key="1">
    <source>
        <dbReference type="ARBA" id="ARBA00005662"/>
    </source>
</evidence>
<evidence type="ECO:0000259" key="3">
    <source>
        <dbReference type="SMART" id="SM00854"/>
    </source>
</evidence>
<dbReference type="SUPFAM" id="SSF56300">
    <property type="entry name" value="Metallo-dependent phosphatases"/>
    <property type="match status" value="1"/>
</dbReference>
<dbReference type="PANTHER" id="PTHR33393:SF12">
    <property type="entry name" value="CAPSULE BIOSYNTHESIS PROTEIN CAPA"/>
    <property type="match status" value="1"/>
</dbReference>
<dbReference type="EMBL" id="CP109617">
    <property type="protein sequence ID" value="WED56592.1"/>
    <property type="molecule type" value="Genomic_DNA"/>
</dbReference>
<gene>
    <name evidence="4" type="ORF">OE059_06995</name>
</gene>
<evidence type="ECO:0000313" key="4">
    <source>
        <dbReference type="EMBL" id="WED56592.1"/>
    </source>
</evidence>
<reference evidence="4 5" key="1">
    <citation type="submission" date="2022-10" db="EMBL/GenBank/DDBJ databases">
        <title>Complete genome sequence of Exiguobacterium profundum TSS-3 isolated from an extremely saline-alkaline spring located in Ixtapa, Chiapas-Mexico.</title>
        <authorList>
            <person name="Rincon-Rosales R."/>
            <person name="Rogel M.A."/>
            <person name="Rincon-Molina C.I."/>
            <person name="Guerrero G."/>
            <person name="Manzano-Gomez L.A."/>
            <person name="Lopez-Lopez A."/>
            <person name="Rincon Molina F.A."/>
            <person name="Martinez-Romero E."/>
        </authorList>
    </citation>
    <scope>NUCLEOTIDE SEQUENCE [LARGE SCALE GENOMIC DNA]</scope>
    <source>
        <strain evidence="4 5">TSS-3</strain>
    </source>
</reference>
<name>A0ABY8B390_9BACL</name>
<dbReference type="SMART" id="SM00854">
    <property type="entry name" value="PGA_cap"/>
    <property type="match status" value="1"/>
</dbReference>
<dbReference type="Pfam" id="PF09587">
    <property type="entry name" value="PGA_cap"/>
    <property type="match status" value="1"/>
</dbReference>
<evidence type="ECO:0000313" key="5">
    <source>
        <dbReference type="Proteomes" id="UP001219957"/>
    </source>
</evidence>
<dbReference type="PANTHER" id="PTHR33393">
    <property type="entry name" value="POLYGLUTAMINE SYNTHESIS ACCESSORY PROTEIN RV0574C-RELATED"/>
    <property type="match status" value="1"/>
</dbReference>
<evidence type="ECO:0000256" key="2">
    <source>
        <dbReference type="SAM" id="SignalP"/>
    </source>
</evidence>
<organism evidence="4 5">
    <name type="scientific">Exiguobacterium profundum</name>
    <dbReference type="NCBI Taxonomy" id="307643"/>
    <lineage>
        <taxon>Bacteria</taxon>
        <taxon>Bacillati</taxon>
        <taxon>Bacillota</taxon>
        <taxon>Bacilli</taxon>
        <taxon>Bacillales</taxon>
        <taxon>Bacillales Family XII. Incertae Sedis</taxon>
        <taxon>Exiguobacterium</taxon>
    </lineage>
</organism>
<dbReference type="InterPro" id="IPR052169">
    <property type="entry name" value="CW_Biosynth-Accessory"/>
</dbReference>
<dbReference type="RefSeq" id="WP_214684129.1">
    <property type="nucleotide sequence ID" value="NZ_CP109617.1"/>
</dbReference>
<protein>
    <submittedName>
        <fullName evidence="4">CapA family protein</fullName>
    </submittedName>
</protein>
<accession>A0ABY8B390</accession>
<keyword evidence="2" id="KW-0732">Signal</keyword>
<keyword evidence="5" id="KW-1185">Reference proteome</keyword>
<sequence length="380" mass="41724">MKPIKIVSRLTFLSSFVLLIACGTTPATNQEIPEEVEEPIVEVPEEMPPAEPEPIVTTASLYAIGDILLHDSVYNAARTDEGYEFDTAFEQISPILSRADLSIANQESMIGGSEIGLSSYPAFNSPFEIGDALQRAGIDLVTTANNHTLDRGVRAIESSIDHWNAIGMPYTGSFLSAEDKANIRTLTANDISFSFLAYTYGTNGVVPKEPYHVNYIDLAQMQPEIEKAEQSTDMTVVSLHFGTEYEPLPNESQTELAQSLADLGVDIIIGHHPHVLQPPTMLEGVHGNQTFVIYSLGNFLSGQQGDERNTGGIIGIDVVKTTEDDQSTIELKNPMFYPTFTQKSSDGHYEVVPLKAARPELLIPVSDHMSQWLPQLKIEQ</sequence>
<dbReference type="Gene3D" id="3.60.21.10">
    <property type="match status" value="1"/>
</dbReference>
<dbReference type="Proteomes" id="UP001219957">
    <property type="component" value="Chromosome"/>
</dbReference>
<comment type="similarity">
    <text evidence="1">Belongs to the CapA family.</text>
</comment>